<dbReference type="Gene3D" id="3.30.559.30">
    <property type="entry name" value="Nonribosomal peptide synthetase, condensation domain"/>
    <property type="match status" value="1"/>
</dbReference>
<evidence type="ECO:0000313" key="4">
    <source>
        <dbReference type="Proteomes" id="UP001611494"/>
    </source>
</evidence>
<dbReference type="Pfam" id="PF00668">
    <property type="entry name" value="Condensation"/>
    <property type="match status" value="1"/>
</dbReference>
<comment type="caution">
    <text evidence="3">The sequence shown here is derived from an EMBL/GenBank/DDBJ whole genome shotgun (WGS) entry which is preliminary data.</text>
</comment>
<dbReference type="InterPro" id="IPR020845">
    <property type="entry name" value="AMP-binding_CS"/>
</dbReference>
<accession>A0ABW7W5K7</accession>
<sequence>MDRLDNGGNGTDSGAAATDGSLFPLSPAQLGIWYAQHLDPQVPINIAHYVELHGDLDVDTLTRAVLAASHEVGSSFLRIVERNGEPLQWVDHSIADYDRVGYVDLRDADDPVAAAQEWMHDEYSRPLELTKDRLSVSFALQLGEQHWYWYSRVHHIAIDGFGAMTTMNRIAEYYTALSTGSEQSPSKAVPLTTLYEQEIAYRGSTRFESDKAYWAERVPDPEAGTGLTARTAPPAARKGVHRAALVDDRKAALDAAVARRDSTSAQEALAAFAAYLAQCTDTREVVLSLPVTARVTAAMRRSAGVLSNIVPLRLRVGTDTTVAELLRQVQVEVAGALRHQRYRSEDIRRDAGVATTSFGPLVNIMLFDDEIVLGEMVGTMQVLTTGIIGDLSVNLYQSMRGAALHLDFEYNPNLYTTAEAGGHHTRFLEFFDRFLAAGTDTPVWELELTTAPERSRMLAEWNDTARAVPSVTLPVLLAEQAARTPDAIAVAAEGRALTYAEFTGRVNRLARHLVEAGVGPEIPVAIAMRRSVELVVAIHAVVAAGGAYVPLDLDHPAERIDYVLDTAAPLCVLTSSADAFDTQRPVVVVDEVDLAGYADTALSDADRREPLRGSNLAYVIFTSGSTGRPKGVAVSHSAIVNQVAWMLSQYPMGASDVYLQKTATTFDVSLWGYFLPLAAGARLVVASPDGHRDTEYLARTIAEQGVTVTDFVPSMLGVFAAHTPAGSIPSLEHVFVIG</sequence>
<evidence type="ECO:0000259" key="1">
    <source>
        <dbReference type="Pfam" id="PF00501"/>
    </source>
</evidence>
<reference evidence="3 4" key="1">
    <citation type="submission" date="2024-10" db="EMBL/GenBank/DDBJ databases">
        <title>The Natural Products Discovery Center: Release of the First 8490 Sequenced Strains for Exploring Actinobacteria Biosynthetic Diversity.</title>
        <authorList>
            <person name="Kalkreuter E."/>
            <person name="Kautsar S.A."/>
            <person name="Yang D."/>
            <person name="Bader C.D."/>
            <person name="Teijaro C.N."/>
            <person name="Fluegel L."/>
            <person name="Davis C.M."/>
            <person name="Simpson J.R."/>
            <person name="Lauterbach L."/>
            <person name="Steele A.D."/>
            <person name="Gui C."/>
            <person name="Meng S."/>
            <person name="Li G."/>
            <person name="Viehrig K."/>
            <person name="Ye F."/>
            <person name="Su P."/>
            <person name="Kiefer A.F."/>
            <person name="Nichols A."/>
            <person name="Cepeda A.J."/>
            <person name="Yan W."/>
            <person name="Fan B."/>
            <person name="Jiang Y."/>
            <person name="Adhikari A."/>
            <person name="Zheng C.-J."/>
            <person name="Schuster L."/>
            <person name="Cowan T.M."/>
            <person name="Smanski M.J."/>
            <person name="Chevrette M.G."/>
            <person name="De Carvalho L.P.S."/>
            <person name="Shen B."/>
        </authorList>
    </citation>
    <scope>NUCLEOTIDE SEQUENCE [LARGE SCALE GENOMIC DNA]</scope>
    <source>
        <strain evidence="3 4">NPDC019377</strain>
    </source>
</reference>
<organism evidence="3 4">
    <name type="scientific">Nocardia testacea</name>
    <dbReference type="NCBI Taxonomy" id="248551"/>
    <lineage>
        <taxon>Bacteria</taxon>
        <taxon>Bacillati</taxon>
        <taxon>Actinomycetota</taxon>
        <taxon>Actinomycetes</taxon>
        <taxon>Mycobacteriales</taxon>
        <taxon>Nocardiaceae</taxon>
        <taxon>Nocardia</taxon>
    </lineage>
</organism>
<gene>
    <name evidence="3" type="ORF">ACH49Z_28875</name>
</gene>
<dbReference type="SUPFAM" id="SSF52777">
    <property type="entry name" value="CoA-dependent acyltransferases"/>
    <property type="match status" value="2"/>
</dbReference>
<dbReference type="InterPro" id="IPR000873">
    <property type="entry name" value="AMP-dep_synth/lig_dom"/>
</dbReference>
<name>A0ABW7W5K7_9NOCA</name>
<protein>
    <submittedName>
        <fullName evidence="3">AMP-binding protein</fullName>
    </submittedName>
</protein>
<dbReference type="PROSITE" id="PS00455">
    <property type="entry name" value="AMP_BINDING"/>
    <property type="match status" value="1"/>
</dbReference>
<evidence type="ECO:0000313" key="3">
    <source>
        <dbReference type="EMBL" id="MFI2233869.1"/>
    </source>
</evidence>
<dbReference type="Gene3D" id="3.40.50.980">
    <property type="match status" value="2"/>
</dbReference>
<dbReference type="Proteomes" id="UP001611494">
    <property type="component" value="Unassembled WGS sequence"/>
</dbReference>
<feature type="non-terminal residue" evidence="3">
    <location>
        <position position="738"/>
    </location>
</feature>
<dbReference type="InterPro" id="IPR023213">
    <property type="entry name" value="CAT-like_dom_sf"/>
</dbReference>
<dbReference type="SUPFAM" id="SSF56801">
    <property type="entry name" value="Acetyl-CoA synthetase-like"/>
    <property type="match status" value="1"/>
</dbReference>
<dbReference type="Pfam" id="PF00501">
    <property type="entry name" value="AMP-binding"/>
    <property type="match status" value="1"/>
</dbReference>
<proteinExistence type="predicted"/>
<dbReference type="EMBL" id="JBIRYL010000017">
    <property type="protein sequence ID" value="MFI2233869.1"/>
    <property type="molecule type" value="Genomic_DNA"/>
</dbReference>
<feature type="domain" description="Condensation" evidence="2">
    <location>
        <begin position="23"/>
        <end position="456"/>
    </location>
</feature>
<dbReference type="InterPro" id="IPR001242">
    <property type="entry name" value="Condensation_dom"/>
</dbReference>
<evidence type="ECO:0000259" key="2">
    <source>
        <dbReference type="Pfam" id="PF00668"/>
    </source>
</evidence>
<dbReference type="RefSeq" id="WP_397066316.1">
    <property type="nucleotide sequence ID" value="NZ_JBIRYL010000017.1"/>
</dbReference>
<dbReference type="PANTHER" id="PTHR45527">
    <property type="entry name" value="NONRIBOSOMAL PEPTIDE SYNTHETASE"/>
    <property type="match status" value="1"/>
</dbReference>
<dbReference type="PANTHER" id="PTHR45527:SF1">
    <property type="entry name" value="FATTY ACID SYNTHASE"/>
    <property type="match status" value="1"/>
</dbReference>
<dbReference type="Gene3D" id="3.30.559.10">
    <property type="entry name" value="Chloramphenicol acetyltransferase-like domain"/>
    <property type="match status" value="1"/>
</dbReference>
<keyword evidence="4" id="KW-1185">Reference proteome</keyword>
<feature type="domain" description="AMP-dependent synthetase/ligase" evidence="1">
    <location>
        <begin position="478"/>
        <end position="737"/>
    </location>
</feature>